<feature type="signal peptide" evidence="1">
    <location>
        <begin position="1"/>
        <end position="28"/>
    </location>
</feature>
<reference evidence="3" key="1">
    <citation type="journal article" date="2019" name="Int. J. Syst. Evol. Microbiol.">
        <title>The Global Catalogue of Microorganisms (GCM) 10K type strain sequencing project: providing services to taxonomists for standard genome sequencing and annotation.</title>
        <authorList>
            <consortium name="The Broad Institute Genomics Platform"/>
            <consortium name="The Broad Institute Genome Sequencing Center for Infectious Disease"/>
            <person name="Wu L."/>
            <person name="Ma J."/>
        </authorList>
    </citation>
    <scope>NUCLEOTIDE SEQUENCE [LARGE SCALE GENOMIC DNA]</scope>
    <source>
        <strain evidence="3">CCUG 57263</strain>
    </source>
</reference>
<name>A0ABW3DBA5_9BACL</name>
<evidence type="ECO:0000256" key="1">
    <source>
        <dbReference type="SAM" id="SignalP"/>
    </source>
</evidence>
<keyword evidence="1" id="KW-0732">Signal</keyword>
<keyword evidence="3" id="KW-1185">Reference proteome</keyword>
<evidence type="ECO:0000313" key="2">
    <source>
        <dbReference type="EMBL" id="MFD0870463.1"/>
    </source>
</evidence>
<sequence length="193" mass="20008">MKSKWKFIAAPVLLGAGLWLGSIMTTSADTGAGEKPGTADDPLVTKSYVDQQIKAITGGGGTPATTDIDLQKLKEEILKEIQAGSGSGSSVGSSLEVTVVELDPGQTLYAAPGTEVIVRNGKAIAVSSDDNGIPDVTSGKDLSAGTVIELNHLLLFPREGRGIQSDTSNQTVIYVMVKGNYMVTNKDGSKVTP</sequence>
<feature type="chain" id="PRO_5045575544" evidence="1">
    <location>
        <begin position="29"/>
        <end position="193"/>
    </location>
</feature>
<organism evidence="2 3">
    <name type="scientific">Paenibacillus residui</name>
    <dbReference type="NCBI Taxonomy" id="629724"/>
    <lineage>
        <taxon>Bacteria</taxon>
        <taxon>Bacillati</taxon>
        <taxon>Bacillota</taxon>
        <taxon>Bacilli</taxon>
        <taxon>Bacillales</taxon>
        <taxon>Paenibacillaceae</taxon>
        <taxon>Paenibacillus</taxon>
    </lineage>
</organism>
<dbReference type="Proteomes" id="UP001597120">
    <property type="component" value="Unassembled WGS sequence"/>
</dbReference>
<evidence type="ECO:0000313" key="3">
    <source>
        <dbReference type="Proteomes" id="UP001597120"/>
    </source>
</evidence>
<proteinExistence type="predicted"/>
<dbReference type="RefSeq" id="WP_144934300.1">
    <property type="nucleotide sequence ID" value="NZ_JBHTIU010000048.1"/>
</dbReference>
<comment type="caution">
    <text evidence="2">The sequence shown here is derived from an EMBL/GenBank/DDBJ whole genome shotgun (WGS) entry which is preliminary data.</text>
</comment>
<protein>
    <submittedName>
        <fullName evidence="2">Uncharacterized protein</fullName>
    </submittedName>
</protein>
<gene>
    <name evidence="2" type="ORF">ACFQ03_15010</name>
</gene>
<dbReference type="EMBL" id="JBHTIU010000048">
    <property type="protein sequence ID" value="MFD0870463.1"/>
    <property type="molecule type" value="Genomic_DNA"/>
</dbReference>
<accession>A0ABW3DBA5</accession>